<proteinExistence type="predicted"/>
<sequence length="57" mass="5551">MNSRIIRPLVAASVVLLTGGFGAGIASAAVAAPVSGSGSVEVCLPIPLGPLEFSICL</sequence>
<reference evidence="1 2" key="1">
    <citation type="submission" date="2021-03" db="EMBL/GenBank/DDBJ databases">
        <title>Sequencing the genomes of 1000 actinobacteria strains.</title>
        <authorList>
            <person name="Klenk H.-P."/>
        </authorList>
    </citation>
    <scope>NUCLEOTIDE SEQUENCE [LARGE SCALE GENOMIC DNA]</scope>
    <source>
        <strain evidence="1 2">DSM 45516</strain>
    </source>
</reference>
<dbReference type="RefSeq" id="WP_209893524.1">
    <property type="nucleotide sequence ID" value="NZ_JAGGMR010000001.1"/>
</dbReference>
<gene>
    <name evidence="1" type="ORF">BJ987_004526</name>
</gene>
<organism evidence="1 2">
    <name type="scientific">Nocardia goodfellowii</name>
    <dbReference type="NCBI Taxonomy" id="882446"/>
    <lineage>
        <taxon>Bacteria</taxon>
        <taxon>Bacillati</taxon>
        <taxon>Actinomycetota</taxon>
        <taxon>Actinomycetes</taxon>
        <taxon>Mycobacteriales</taxon>
        <taxon>Nocardiaceae</taxon>
        <taxon>Nocardia</taxon>
    </lineage>
</organism>
<keyword evidence="2" id="KW-1185">Reference proteome</keyword>
<comment type="caution">
    <text evidence="1">The sequence shown here is derived from an EMBL/GenBank/DDBJ whole genome shotgun (WGS) entry which is preliminary data.</text>
</comment>
<dbReference type="EMBL" id="JAGGMR010000001">
    <property type="protein sequence ID" value="MBP2191625.1"/>
    <property type="molecule type" value="Genomic_DNA"/>
</dbReference>
<evidence type="ECO:0000313" key="1">
    <source>
        <dbReference type="EMBL" id="MBP2191625.1"/>
    </source>
</evidence>
<evidence type="ECO:0000313" key="2">
    <source>
        <dbReference type="Proteomes" id="UP001519325"/>
    </source>
</evidence>
<protein>
    <submittedName>
        <fullName evidence="1">Uncharacterized protein</fullName>
    </submittedName>
</protein>
<accession>A0ABS4QIV4</accession>
<dbReference type="Proteomes" id="UP001519325">
    <property type="component" value="Unassembled WGS sequence"/>
</dbReference>
<name>A0ABS4QIV4_9NOCA</name>